<dbReference type="PROSITE" id="PS50178">
    <property type="entry name" value="ZF_FYVE"/>
    <property type="match status" value="1"/>
</dbReference>
<name>A0AAF3ESH0_9BILA</name>
<dbReference type="InterPro" id="IPR017455">
    <property type="entry name" value="Znf_FYVE-rel"/>
</dbReference>
<dbReference type="SMART" id="SM00064">
    <property type="entry name" value="FYVE"/>
    <property type="match status" value="1"/>
</dbReference>
<dbReference type="SUPFAM" id="SSF50729">
    <property type="entry name" value="PH domain-like"/>
    <property type="match status" value="1"/>
</dbReference>
<dbReference type="GO" id="GO:0008270">
    <property type="term" value="F:zinc ion binding"/>
    <property type="evidence" value="ECO:0007669"/>
    <property type="project" value="UniProtKB-KW"/>
</dbReference>
<dbReference type="GO" id="GO:0035091">
    <property type="term" value="F:phosphatidylinositol binding"/>
    <property type="evidence" value="ECO:0007669"/>
    <property type="project" value="TreeGrafter"/>
</dbReference>
<dbReference type="PANTHER" id="PTHR46280:SF3">
    <property type="entry name" value="PLECKSTRIN HOMOLOGY DOMAIN-CONTAINING FAMILY F MEMBER 1 HOMOLOG"/>
    <property type="match status" value="1"/>
</dbReference>
<dbReference type="Gene3D" id="3.30.40.10">
    <property type="entry name" value="Zinc/RING finger domain, C3HC4 (zinc finger)"/>
    <property type="match status" value="1"/>
</dbReference>
<dbReference type="InterPro" id="IPR011011">
    <property type="entry name" value="Znf_FYVE_PHD"/>
</dbReference>
<dbReference type="Pfam" id="PF01363">
    <property type="entry name" value="FYVE"/>
    <property type="match status" value="1"/>
</dbReference>
<dbReference type="GO" id="GO:0008333">
    <property type="term" value="P:endosome to lysosome transport"/>
    <property type="evidence" value="ECO:0007669"/>
    <property type="project" value="TreeGrafter"/>
</dbReference>
<dbReference type="Pfam" id="PF22697">
    <property type="entry name" value="SOS1_NGEF_PH"/>
    <property type="match status" value="1"/>
</dbReference>
<proteinExistence type="predicted"/>
<keyword evidence="1" id="KW-0479">Metal-binding</keyword>
<dbReference type="SMART" id="SM00233">
    <property type="entry name" value="PH"/>
    <property type="match status" value="1"/>
</dbReference>
<dbReference type="GO" id="GO:0005769">
    <property type="term" value="C:early endosome"/>
    <property type="evidence" value="ECO:0007669"/>
    <property type="project" value="TreeGrafter"/>
</dbReference>
<evidence type="ECO:0000256" key="1">
    <source>
        <dbReference type="ARBA" id="ARBA00022723"/>
    </source>
</evidence>
<dbReference type="PROSITE" id="PS50003">
    <property type="entry name" value="PH_DOMAIN"/>
    <property type="match status" value="1"/>
</dbReference>
<feature type="domain" description="FYVE-type" evidence="6">
    <location>
        <begin position="153"/>
        <end position="213"/>
    </location>
</feature>
<evidence type="ECO:0000259" key="5">
    <source>
        <dbReference type="PROSITE" id="PS50003"/>
    </source>
</evidence>
<keyword evidence="3" id="KW-0862">Zinc</keyword>
<dbReference type="GO" id="GO:0007032">
    <property type="term" value="P:endosome organization"/>
    <property type="evidence" value="ECO:0007669"/>
    <property type="project" value="TreeGrafter"/>
</dbReference>
<dbReference type="InterPro" id="IPR055251">
    <property type="entry name" value="SOS1_NGEF_PH"/>
</dbReference>
<dbReference type="InterPro" id="IPR051765">
    <property type="entry name" value="PH_domain-containing_F"/>
</dbReference>
<dbReference type="InterPro" id="IPR001849">
    <property type="entry name" value="PH_domain"/>
</dbReference>
<evidence type="ECO:0000256" key="2">
    <source>
        <dbReference type="ARBA" id="ARBA00022771"/>
    </source>
</evidence>
<sequence>MRISELAESSKNVKRMGEIDEAFQGRYPPLCALGRALLAEGVLLKMCRKKIKERKFFLFNDMLVYAKIAGHELYYAQRTIPLKTLDVEDVIDTFKDTLKHAWIVKSPEKSFVLIAENEDEKQHWFLNLKACIRLLRINKEKEKIDYAPIWIPDDESNECMRCEGGKFTVFRRKHHCRKCGAIVCSGCSTRSVVIKGQGNDPLRVCDACFERFYSESES</sequence>
<feature type="domain" description="PH" evidence="5">
    <location>
        <begin position="36"/>
        <end position="133"/>
    </location>
</feature>
<dbReference type="PANTHER" id="PTHR46280">
    <property type="entry name" value="PLECKSTRIN HOMOLOGY DOMAIN-CONTAINING FAMILY F MEMBER 2-RELATED"/>
    <property type="match status" value="1"/>
</dbReference>
<evidence type="ECO:0000313" key="7">
    <source>
        <dbReference type="Proteomes" id="UP000887575"/>
    </source>
</evidence>
<keyword evidence="2 4" id="KW-0863">Zinc-finger</keyword>
<dbReference type="InterPro" id="IPR000306">
    <property type="entry name" value="Znf_FYVE"/>
</dbReference>
<organism evidence="7 8">
    <name type="scientific">Mesorhabditis belari</name>
    <dbReference type="NCBI Taxonomy" id="2138241"/>
    <lineage>
        <taxon>Eukaryota</taxon>
        <taxon>Metazoa</taxon>
        <taxon>Ecdysozoa</taxon>
        <taxon>Nematoda</taxon>
        <taxon>Chromadorea</taxon>
        <taxon>Rhabditida</taxon>
        <taxon>Rhabditina</taxon>
        <taxon>Rhabditomorpha</taxon>
        <taxon>Rhabditoidea</taxon>
        <taxon>Rhabditidae</taxon>
        <taxon>Mesorhabditinae</taxon>
        <taxon>Mesorhabditis</taxon>
    </lineage>
</organism>
<evidence type="ECO:0000256" key="4">
    <source>
        <dbReference type="PROSITE-ProRule" id="PRU00091"/>
    </source>
</evidence>
<dbReference type="SUPFAM" id="SSF57903">
    <property type="entry name" value="FYVE/PHD zinc finger"/>
    <property type="match status" value="1"/>
</dbReference>
<dbReference type="Proteomes" id="UP000887575">
    <property type="component" value="Unassembled WGS sequence"/>
</dbReference>
<dbReference type="Gene3D" id="2.30.29.30">
    <property type="entry name" value="Pleckstrin-homology domain (PH domain)/Phosphotyrosine-binding domain (PTB)"/>
    <property type="match status" value="1"/>
</dbReference>
<keyword evidence="7" id="KW-1185">Reference proteome</keyword>
<dbReference type="AlphaFoldDB" id="A0AAF3ESH0"/>
<dbReference type="WBParaSite" id="MBELARI_LOCUS16768">
    <property type="protein sequence ID" value="MBELARI_LOCUS16768"/>
    <property type="gene ID" value="MBELARI_LOCUS16768"/>
</dbReference>
<evidence type="ECO:0000259" key="6">
    <source>
        <dbReference type="PROSITE" id="PS50178"/>
    </source>
</evidence>
<evidence type="ECO:0000313" key="8">
    <source>
        <dbReference type="WBParaSite" id="MBELARI_LOCUS16768"/>
    </source>
</evidence>
<dbReference type="InterPro" id="IPR011993">
    <property type="entry name" value="PH-like_dom_sf"/>
</dbReference>
<evidence type="ECO:0000256" key="3">
    <source>
        <dbReference type="ARBA" id="ARBA00022833"/>
    </source>
</evidence>
<accession>A0AAF3ESH0</accession>
<dbReference type="InterPro" id="IPR013083">
    <property type="entry name" value="Znf_RING/FYVE/PHD"/>
</dbReference>
<protein>
    <submittedName>
        <fullName evidence="8">Uncharacterized protein</fullName>
    </submittedName>
</protein>
<reference evidence="8" key="1">
    <citation type="submission" date="2024-02" db="UniProtKB">
        <authorList>
            <consortium name="WormBaseParasite"/>
        </authorList>
    </citation>
    <scope>IDENTIFICATION</scope>
</reference>